<proteinExistence type="predicted"/>
<dbReference type="RefSeq" id="WP_109679436.1">
    <property type="nucleotide sequence ID" value="NZ_CP086615.1"/>
</dbReference>
<name>A0A2U2MYS0_9GAMM</name>
<dbReference type="OrthoDB" id="5797270at2"/>
<sequence length="62" mass="7359">MSTNSDDRKDQQPAADAHDPRPVSDDRLREEVTREQVERWRREADESHSNWFSVMNNPYGKD</sequence>
<feature type="region of interest" description="Disordered" evidence="1">
    <location>
        <begin position="1"/>
        <end position="62"/>
    </location>
</feature>
<dbReference type="Proteomes" id="UP000245474">
    <property type="component" value="Unassembled WGS sequence"/>
</dbReference>
<dbReference type="AlphaFoldDB" id="A0A2U2MYS0"/>
<reference evidence="2 3" key="1">
    <citation type="submission" date="2018-05" db="EMBL/GenBank/DDBJ databases">
        <title>Spiribacter halobius sp. nov., a moderately halophilic bacterium isolated from marine solar saltern.</title>
        <authorList>
            <person name="Zheng W.-S."/>
            <person name="Lu D.-C."/>
            <person name="Du Z.-J."/>
        </authorList>
    </citation>
    <scope>NUCLEOTIDE SEQUENCE [LARGE SCALE GENOMIC DNA]</scope>
    <source>
        <strain evidence="2 3">E85</strain>
    </source>
</reference>
<evidence type="ECO:0000313" key="3">
    <source>
        <dbReference type="Proteomes" id="UP000245474"/>
    </source>
</evidence>
<dbReference type="EMBL" id="QFFI01000024">
    <property type="protein sequence ID" value="PWG61958.1"/>
    <property type="molecule type" value="Genomic_DNA"/>
</dbReference>
<keyword evidence="3" id="KW-1185">Reference proteome</keyword>
<evidence type="ECO:0000313" key="2">
    <source>
        <dbReference type="EMBL" id="PWG61958.1"/>
    </source>
</evidence>
<feature type="compositionally biased region" description="Basic and acidic residues" evidence="1">
    <location>
        <begin position="1"/>
        <end position="48"/>
    </location>
</feature>
<gene>
    <name evidence="2" type="ORF">DEM34_13930</name>
</gene>
<accession>A0A2U2MYS0</accession>
<organism evidence="2 3">
    <name type="scientific">Sediminicurvatus halobius</name>
    <dbReference type="NCBI Taxonomy" id="2182432"/>
    <lineage>
        <taxon>Bacteria</taxon>
        <taxon>Pseudomonadati</taxon>
        <taxon>Pseudomonadota</taxon>
        <taxon>Gammaproteobacteria</taxon>
        <taxon>Chromatiales</taxon>
        <taxon>Ectothiorhodospiraceae</taxon>
        <taxon>Sediminicurvatus</taxon>
    </lineage>
</organism>
<comment type="caution">
    <text evidence="2">The sequence shown here is derived from an EMBL/GenBank/DDBJ whole genome shotgun (WGS) entry which is preliminary data.</text>
</comment>
<protein>
    <submittedName>
        <fullName evidence="2">Uncharacterized protein</fullName>
    </submittedName>
</protein>
<evidence type="ECO:0000256" key="1">
    <source>
        <dbReference type="SAM" id="MobiDB-lite"/>
    </source>
</evidence>